<protein>
    <submittedName>
        <fullName evidence="7">Cell division protein FtsW</fullName>
    </submittedName>
</protein>
<proteinExistence type="predicted"/>
<evidence type="ECO:0000313" key="7">
    <source>
        <dbReference type="EMBL" id="REI39382.1"/>
    </source>
</evidence>
<keyword evidence="8" id="KW-1185">Reference proteome</keyword>
<evidence type="ECO:0000256" key="1">
    <source>
        <dbReference type="ARBA" id="ARBA00004141"/>
    </source>
</evidence>
<feature type="transmembrane region" description="Helical" evidence="6">
    <location>
        <begin position="174"/>
        <end position="192"/>
    </location>
</feature>
<dbReference type="RefSeq" id="WP_114643666.1">
    <property type="nucleotide sequence ID" value="NZ_JAACIO010000044.1"/>
</dbReference>
<dbReference type="GO" id="GO:0051301">
    <property type="term" value="P:cell division"/>
    <property type="evidence" value="ECO:0007669"/>
    <property type="project" value="UniProtKB-KW"/>
</dbReference>
<feature type="transmembrane region" description="Helical" evidence="6">
    <location>
        <begin position="347"/>
        <end position="368"/>
    </location>
</feature>
<evidence type="ECO:0000256" key="6">
    <source>
        <dbReference type="SAM" id="Phobius"/>
    </source>
</evidence>
<accession>A0ABX9KD17</accession>
<comment type="subcellular location">
    <subcellularLocation>
        <location evidence="1">Membrane</location>
        <topology evidence="1">Multi-pass membrane protein</topology>
    </subcellularLocation>
</comment>
<dbReference type="Proteomes" id="UP000263486">
    <property type="component" value="Unassembled WGS sequence"/>
</dbReference>
<name>A0ABX9KD17_9FUSO</name>
<feature type="transmembrane region" description="Helical" evidence="6">
    <location>
        <begin position="198"/>
        <end position="215"/>
    </location>
</feature>
<dbReference type="InterPro" id="IPR018365">
    <property type="entry name" value="Cell_cycle_FtsW-rel_CS"/>
</dbReference>
<keyword evidence="7" id="KW-0131">Cell cycle</keyword>
<gene>
    <name evidence="7" type="ORF">DYH56_14925</name>
</gene>
<evidence type="ECO:0000256" key="2">
    <source>
        <dbReference type="ARBA" id="ARBA00022692"/>
    </source>
</evidence>
<evidence type="ECO:0000256" key="4">
    <source>
        <dbReference type="ARBA" id="ARBA00022989"/>
    </source>
</evidence>
<organism evidence="7 8">
    <name type="scientific">Psychrilyobacter piezotolerans</name>
    <dbReference type="NCBI Taxonomy" id="2293438"/>
    <lineage>
        <taxon>Bacteria</taxon>
        <taxon>Fusobacteriati</taxon>
        <taxon>Fusobacteriota</taxon>
        <taxon>Fusobacteriia</taxon>
        <taxon>Fusobacteriales</taxon>
        <taxon>Fusobacteriaceae</taxon>
        <taxon>Psychrilyobacter</taxon>
    </lineage>
</organism>
<dbReference type="EMBL" id="QUAJ01000047">
    <property type="protein sequence ID" value="REI39382.1"/>
    <property type="molecule type" value="Genomic_DNA"/>
</dbReference>
<reference evidence="7 8" key="1">
    <citation type="submission" date="2018-08" db="EMBL/GenBank/DDBJ databases">
        <title>Draft genome sequence of Psychrilyobacter sp. strain SD5 isolated from Black Sea water.</title>
        <authorList>
            <person name="Yadav S."/>
            <person name="Villanueva L."/>
            <person name="Damste J.S.S."/>
        </authorList>
    </citation>
    <scope>NUCLEOTIDE SEQUENCE [LARGE SCALE GENOMIC DNA]</scope>
    <source>
        <strain evidence="7 8">SD5</strain>
    </source>
</reference>
<keyword evidence="2 6" id="KW-0812">Transmembrane</keyword>
<keyword evidence="3" id="KW-0133">Cell shape</keyword>
<feature type="transmembrane region" description="Helical" evidence="6">
    <location>
        <begin position="222"/>
        <end position="240"/>
    </location>
</feature>
<feature type="transmembrane region" description="Helical" evidence="6">
    <location>
        <begin position="73"/>
        <end position="93"/>
    </location>
</feature>
<dbReference type="InterPro" id="IPR001182">
    <property type="entry name" value="FtsW/RodA"/>
</dbReference>
<sequence length="421" mass="47350">MKIKNQSLYGQNSEIEEKIGDRSVNSFIKVRGWILIIATLGLAIFSLLNIASASFYTSMRFYKTEYFFVKRQFLFLLAGIVPLFMGLGINYRWYEKKQAIKLIVILTFILFGVVAIGTAFGIDSLVPIRNGSRRWIDFKIVKLQPSELLKIAYIILIAKGLNACKQRNYKNKDVIYTIFPFVLFFVLSVFFQRDLGTALHYIAISFIMIFFSDIELKHIFKFIAVIVVIGITYGSYAYFIGDDSSYRNRRIKAYVNGVIYDDYDNGDGYQIKQSLIAVGNGGLIGKGLGNGTQKYSYLPEIHTDFIMASVGEEWGFVGVSIMFLTYIIILQIGTTIAKSACDHFGKYLAIGITGYLFSQIIMNVYVVTGLMPVTGIPLPLMSYGGTSLWTTLFSIGVLYNINKHSLKGGSKGANQEERSSE</sequence>
<feature type="transmembrane region" description="Helical" evidence="6">
    <location>
        <begin position="32"/>
        <end position="52"/>
    </location>
</feature>
<evidence type="ECO:0000256" key="5">
    <source>
        <dbReference type="ARBA" id="ARBA00023136"/>
    </source>
</evidence>
<dbReference type="PANTHER" id="PTHR30474">
    <property type="entry name" value="CELL CYCLE PROTEIN"/>
    <property type="match status" value="1"/>
</dbReference>
<dbReference type="Pfam" id="PF01098">
    <property type="entry name" value="FTSW_RODA_SPOVE"/>
    <property type="match status" value="1"/>
</dbReference>
<evidence type="ECO:0000256" key="3">
    <source>
        <dbReference type="ARBA" id="ARBA00022960"/>
    </source>
</evidence>
<keyword evidence="5 6" id="KW-0472">Membrane</keyword>
<feature type="transmembrane region" description="Helical" evidence="6">
    <location>
        <begin position="99"/>
        <end position="126"/>
    </location>
</feature>
<dbReference type="PROSITE" id="PS00428">
    <property type="entry name" value="FTSW_RODA_SPOVE"/>
    <property type="match status" value="1"/>
</dbReference>
<feature type="transmembrane region" description="Helical" evidence="6">
    <location>
        <begin position="314"/>
        <end position="335"/>
    </location>
</feature>
<keyword evidence="4 6" id="KW-1133">Transmembrane helix</keyword>
<keyword evidence="7" id="KW-0132">Cell division</keyword>
<evidence type="ECO:0000313" key="8">
    <source>
        <dbReference type="Proteomes" id="UP000263486"/>
    </source>
</evidence>
<comment type="caution">
    <text evidence="7">The sequence shown here is derived from an EMBL/GenBank/DDBJ whole genome shotgun (WGS) entry which is preliminary data.</text>
</comment>
<feature type="transmembrane region" description="Helical" evidence="6">
    <location>
        <begin position="380"/>
        <end position="401"/>
    </location>
</feature>